<dbReference type="PANTHER" id="PTHR34702:SF1">
    <property type="entry name" value="NA(+)_H(+) ANTIPORTER SUBUNIT F"/>
    <property type="match status" value="1"/>
</dbReference>
<dbReference type="Proteomes" id="UP000295023">
    <property type="component" value="Unassembled WGS sequence"/>
</dbReference>
<accession>A0A4R4DT99</accession>
<evidence type="ECO:0000313" key="10">
    <source>
        <dbReference type="Proteomes" id="UP000295023"/>
    </source>
</evidence>
<dbReference type="InterPro" id="IPR007208">
    <property type="entry name" value="MrpF/PhaF-like"/>
</dbReference>
<feature type="transmembrane region" description="Helical" evidence="8">
    <location>
        <begin position="6"/>
        <end position="24"/>
    </location>
</feature>
<evidence type="ECO:0000256" key="2">
    <source>
        <dbReference type="ARBA" id="ARBA00009212"/>
    </source>
</evidence>
<dbReference type="Pfam" id="PF04066">
    <property type="entry name" value="MrpF_PhaF"/>
    <property type="match status" value="1"/>
</dbReference>
<name>A0A4R4DT99_9PROT</name>
<keyword evidence="7 8" id="KW-0472">Membrane</keyword>
<evidence type="ECO:0000313" key="9">
    <source>
        <dbReference type="EMBL" id="TCZ64833.1"/>
    </source>
</evidence>
<comment type="similarity">
    <text evidence="2">Belongs to the CPA3 antiporters (TC 2.A.63) subunit F family.</text>
</comment>
<dbReference type="EMBL" id="SKBM01000004">
    <property type="protein sequence ID" value="TCZ64833.1"/>
    <property type="molecule type" value="Genomic_DNA"/>
</dbReference>
<dbReference type="PANTHER" id="PTHR34702">
    <property type="entry name" value="NA(+)/H(+) ANTIPORTER SUBUNIT F1"/>
    <property type="match status" value="1"/>
</dbReference>
<keyword evidence="3" id="KW-0813">Transport</keyword>
<proteinExistence type="inferred from homology"/>
<keyword evidence="6 8" id="KW-1133">Transmembrane helix</keyword>
<evidence type="ECO:0000256" key="7">
    <source>
        <dbReference type="ARBA" id="ARBA00023136"/>
    </source>
</evidence>
<feature type="transmembrane region" description="Helical" evidence="8">
    <location>
        <begin position="36"/>
        <end position="57"/>
    </location>
</feature>
<evidence type="ECO:0000256" key="4">
    <source>
        <dbReference type="ARBA" id="ARBA00022475"/>
    </source>
</evidence>
<dbReference type="GO" id="GO:0015385">
    <property type="term" value="F:sodium:proton antiporter activity"/>
    <property type="evidence" value="ECO:0007669"/>
    <property type="project" value="TreeGrafter"/>
</dbReference>
<keyword evidence="4" id="KW-1003">Cell membrane</keyword>
<feature type="transmembrane region" description="Helical" evidence="8">
    <location>
        <begin position="63"/>
        <end position="81"/>
    </location>
</feature>
<comment type="caution">
    <text evidence="9">The sequence shown here is derived from an EMBL/GenBank/DDBJ whole genome shotgun (WGS) entry which is preliminary data.</text>
</comment>
<sequence length="87" mass="9032">MAEILLLLAIFILASAGIGLWRVLRGPERADRLMAAQLLSTGAIAVLLLLDAAAPQAGLLDTALVLALLGAFASIAFVLAARQVERP</sequence>
<evidence type="ECO:0000256" key="1">
    <source>
        <dbReference type="ARBA" id="ARBA00004651"/>
    </source>
</evidence>
<comment type="subcellular location">
    <subcellularLocation>
        <location evidence="1">Cell membrane</location>
        <topology evidence="1">Multi-pass membrane protein</topology>
    </subcellularLocation>
</comment>
<evidence type="ECO:0000256" key="6">
    <source>
        <dbReference type="ARBA" id="ARBA00022989"/>
    </source>
</evidence>
<evidence type="ECO:0000256" key="5">
    <source>
        <dbReference type="ARBA" id="ARBA00022692"/>
    </source>
</evidence>
<organism evidence="9 10">
    <name type="scientific">Roseicella aquatilis</name>
    <dbReference type="NCBI Taxonomy" id="2527868"/>
    <lineage>
        <taxon>Bacteria</taxon>
        <taxon>Pseudomonadati</taxon>
        <taxon>Pseudomonadota</taxon>
        <taxon>Alphaproteobacteria</taxon>
        <taxon>Acetobacterales</taxon>
        <taxon>Roseomonadaceae</taxon>
        <taxon>Roseicella</taxon>
    </lineage>
</organism>
<keyword evidence="5 8" id="KW-0812">Transmembrane</keyword>
<evidence type="ECO:0000256" key="3">
    <source>
        <dbReference type="ARBA" id="ARBA00022448"/>
    </source>
</evidence>
<protein>
    <submittedName>
        <fullName evidence="9">Multiple resistance and pH regulation protein F</fullName>
    </submittedName>
</protein>
<dbReference type="AlphaFoldDB" id="A0A4R4DT99"/>
<evidence type="ECO:0000256" key="8">
    <source>
        <dbReference type="SAM" id="Phobius"/>
    </source>
</evidence>
<dbReference type="RefSeq" id="WP_132285418.1">
    <property type="nucleotide sequence ID" value="NZ_SKBM01000004.1"/>
</dbReference>
<keyword evidence="10" id="KW-1185">Reference proteome</keyword>
<gene>
    <name evidence="9" type="ORF">EXY23_05500</name>
</gene>
<dbReference type="GO" id="GO:0005886">
    <property type="term" value="C:plasma membrane"/>
    <property type="evidence" value="ECO:0007669"/>
    <property type="project" value="UniProtKB-SubCell"/>
</dbReference>
<reference evidence="9 10" key="1">
    <citation type="submission" date="2019-03" db="EMBL/GenBank/DDBJ databases">
        <title>Paracraurococcus aquatilis NE82 genome sequence.</title>
        <authorList>
            <person name="Zhao Y."/>
            <person name="Du Z."/>
        </authorList>
    </citation>
    <scope>NUCLEOTIDE SEQUENCE [LARGE SCALE GENOMIC DNA]</scope>
    <source>
        <strain evidence="9 10">NE82</strain>
    </source>
</reference>